<protein>
    <recommendedName>
        <fullName evidence="3">Nucleoside 2-deoxyribosyltransferase</fullName>
    </recommendedName>
</protein>
<dbReference type="AlphaFoldDB" id="A0A679GBW0"/>
<dbReference type="RefSeq" id="WP_172433327.1">
    <property type="nucleotide sequence ID" value="NZ_AP022642.1"/>
</dbReference>
<dbReference type="GeneID" id="57397528"/>
<dbReference type="Pfam" id="PF14359">
    <property type="entry name" value="DUF4406"/>
    <property type="match status" value="1"/>
</dbReference>
<reference evidence="1 2" key="1">
    <citation type="journal article" date="2020" name="Microbiol. Resour. Announc.">
        <title>Complete genome sequence of Pseudomonas otitidis strain MrB4, isolated from Lake Biwa in Japan.</title>
        <authorList>
            <person name="Miyazaki K."/>
            <person name="Hase E."/>
            <person name="Maruya T."/>
        </authorList>
    </citation>
    <scope>NUCLEOTIDE SEQUENCE [LARGE SCALE GENOMIC DNA]</scope>
    <source>
        <strain evidence="1 2">MrB4</strain>
    </source>
</reference>
<dbReference type="Proteomes" id="UP000501237">
    <property type="component" value="Chromosome"/>
</dbReference>
<accession>A0A679GBW0</accession>
<dbReference type="EMBL" id="AP022642">
    <property type="protein sequence ID" value="BCA28331.1"/>
    <property type="molecule type" value="Genomic_DNA"/>
</dbReference>
<name>A0A679GBW0_9GAMM</name>
<evidence type="ECO:0000313" key="1">
    <source>
        <dbReference type="EMBL" id="BCA28331.1"/>
    </source>
</evidence>
<dbReference type="SUPFAM" id="SSF52309">
    <property type="entry name" value="N-(deoxy)ribosyltransferase-like"/>
    <property type="match status" value="1"/>
</dbReference>
<dbReference type="Gene3D" id="3.40.50.10400">
    <property type="entry name" value="Hypothetical protein PA1492"/>
    <property type="match status" value="1"/>
</dbReference>
<gene>
    <name evidence="1" type="ORF">PtoMrB4_23080</name>
</gene>
<organism evidence="1 2">
    <name type="scientific">Metapseudomonas otitidis</name>
    <dbReference type="NCBI Taxonomy" id="319939"/>
    <lineage>
        <taxon>Bacteria</taxon>
        <taxon>Pseudomonadati</taxon>
        <taxon>Pseudomonadota</taxon>
        <taxon>Gammaproteobacteria</taxon>
        <taxon>Pseudomonadales</taxon>
        <taxon>Pseudomonadaceae</taxon>
        <taxon>Metapseudomonas</taxon>
    </lineage>
</organism>
<dbReference type="KEGG" id="poj:PtoMrB4_23080"/>
<sequence length="115" mass="12501">MRRIYLAGPMTGLPQLNFPAFHAEAARLRALGYDVVNPAELNPNPNTSWQTCMRVDIRELVTCDAVAMLPGWTSSHGATLEHACAVQCGMEVVLASNILSPRQELGAERAEVCHA</sequence>
<dbReference type="InterPro" id="IPR025518">
    <property type="entry name" value="DUF4406"/>
</dbReference>
<evidence type="ECO:0000313" key="2">
    <source>
        <dbReference type="Proteomes" id="UP000501237"/>
    </source>
</evidence>
<evidence type="ECO:0008006" key="3">
    <source>
        <dbReference type="Google" id="ProtNLM"/>
    </source>
</evidence>
<proteinExistence type="predicted"/>